<dbReference type="AlphaFoldDB" id="A0A6P7FYF2"/>
<organism evidence="2">
    <name type="scientific">Diabrotica virgifera virgifera</name>
    <name type="common">western corn rootworm</name>
    <dbReference type="NCBI Taxonomy" id="50390"/>
    <lineage>
        <taxon>Eukaryota</taxon>
        <taxon>Metazoa</taxon>
        <taxon>Ecdysozoa</taxon>
        <taxon>Arthropoda</taxon>
        <taxon>Hexapoda</taxon>
        <taxon>Insecta</taxon>
        <taxon>Pterygota</taxon>
        <taxon>Neoptera</taxon>
        <taxon>Endopterygota</taxon>
        <taxon>Coleoptera</taxon>
        <taxon>Polyphaga</taxon>
        <taxon>Cucujiformia</taxon>
        <taxon>Chrysomeloidea</taxon>
        <taxon>Chrysomelidae</taxon>
        <taxon>Galerucinae</taxon>
        <taxon>Diabroticina</taxon>
        <taxon>Diabroticites</taxon>
        <taxon>Diabrotica</taxon>
    </lineage>
</organism>
<sequence length="269" mass="31363">MKLSIAICLIFVFVAVSARPDDKYTTKYDNVNLDDIIKSERLLKNYIDCLLGTKKCTADGEELKKVLPDALKTECAKCSDAQKNGAKKIITHLIKNQRQWWDELEAKFDPDHVYSKAHEKELKELGIRLLFIVLYCHKPVNMQKFTIFVFLATVGFCAAAYSHKYSYINLHDVLHNVRLLKRYIDCVRDIPGMCTKDGDYLREILPEAIRENCKECDAEQKENALKVIAYLMKNHADWWALIDEKFDANRSAFVRQNMNKIKYYQIHEI</sequence>
<dbReference type="Pfam" id="PF03392">
    <property type="entry name" value="OS-D"/>
    <property type="match status" value="2"/>
</dbReference>
<protein>
    <submittedName>
        <fullName evidence="2">Uncharacterized protein LOC114335490</fullName>
    </submittedName>
</protein>
<evidence type="ECO:0000256" key="1">
    <source>
        <dbReference type="SAM" id="SignalP"/>
    </source>
</evidence>
<dbReference type="SUPFAM" id="SSF100910">
    <property type="entry name" value="Chemosensory protein Csp2"/>
    <property type="match status" value="2"/>
</dbReference>
<keyword evidence="1" id="KW-0732">Signal</keyword>
<feature type="signal peptide" evidence="1">
    <location>
        <begin position="1"/>
        <end position="18"/>
    </location>
</feature>
<dbReference type="PANTHER" id="PTHR11257:SF12">
    <property type="entry name" value="EJACULATORY BULB-SPECIFIC PROTEIN 3-RELATED"/>
    <property type="match status" value="1"/>
</dbReference>
<feature type="chain" id="PRO_5027625481" evidence="1">
    <location>
        <begin position="19"/>
        <end position="269"/>
    </location>
</feature>
<dbReference type="InParanoid" id="A0A6P7FYF2"/>
<dbReference type="RefSeq" id="XP_028141531.1">
    <property type="nucleotide sequence ID" value="XM_028285730.1"/>
</dbReference>
<dbReference type="InterPro" id="IPR005055">
    <property type="entry name" value="A10/PebIII"/>
</dbReference>
<proteinExistence type="predicted"/>
<gene>
    <name evidence="2" type="primary">LOC114335490</name>
</gene>
<dbReference type="PANTHER" id="PTHR11257">
    <property type="entry name" value="CHEMOSENSORY PROTEIN-RELATED"/>
    <property type="match status" value="1"/>
</dbReference>
<reference evidence="2" key="1">
    <citation type="submission" date="2025-08" db="UniProtKB">
        <authorList>
            <consortium name="RefSeq"/>
        </authorList>
    </citation>
    <scope>IDENTIFICATION</scope>
    <source>
        <tissue evidence="2">Whole insect</tissue>
    </source>
</reference>
<dbReference type="KEGG" id="dvv:114335490"/>
<name>A0A6P7FYF2_DIAVI</name>
<dbReference type="InterPro" id="IPR036682">
    <property type="entry name" value="OS_D_A10/PebIII_sf"/>
</dbReference>
<evidence type="ECO:0000313" key="2">
    <source>
        <dbReference type="RefSeq" id="XP_028141531.1"/>
    </source>
</evidence>
<dbReference type="Gene3D" id="1.10.2080.10">
    <property type="entry name" value="Insect odorant-binding protein A10/Ejaculatory bulb-specific protein 3"/>
    <property type="match status" value="2"/>
</dbReference>
<accession>A0A6P7FYF2</accession>
<dbReference type="OrthoDB" id="7458998at2759"/>